<dbReference type="Proteomes" id="UP000054721">
    <property type="component" value="Unassembled WGS sequence"/>
</dbReference>
<feature type="domain" description="C2H2-type" evidence="12">
    <location>
        <begin position="95"/>
        <end position="122"/>
    </location>
</feature>
<evidence type="ECO:0000313" key="13">
    <source>
        <dbReference type="EMBL" id="KRZ47254.1"/>
    </source>
</evidence>
<dbReference type="STRING" id="6335.A0A0V1KJ17"/>
<keyword evidence="14" id="KW-1185">Reference proteome</keyword>
<name>A0A0V1KJ17_9BILA</name>
<dbReference type="GO" id="GO:0008270">
    <property type="term" value="F:zinc ion binding"/>
    <property type="evidence" value="ECO:0007669"/>
    <property type="project" value="UniProtKB-KW"/>
</dbReference>
<sequence length="194" mass="22638">MKEVRVQRKRLNILNVIKSFFYAHSHAQRHERIHTEMNPLGIIQFVEAFAQHRLQLRKRAQTGKKLYEWKQCGKAFEDHSHLKSYEGIHTGEKPYKCNQCDKAFPQGNNLKVHTRRHIGKIPMNVINVVKPLYMTNLLGCIKEQILERNITNIINVVKPLQKAVIFKPIKYYILECNLPPSAQSLPCSSRTSRP</sequence>
<dbReference type="EMBL" id="JYDW01001070">
    <property type="protein sequence ID" value="KRZ47254.1"/>
    <property type="molecule type" value="Genomic_DNA"/>
</dbReference>
<dbReference type="PANTHER" id="PTHR23235:SF176">
    <property type="entry name" value="C2H2-TYPE DOMAIN-CONTAINING PROTEIN"/>
    <property type="match status" value="1"/>
</dbReference>
<dbReference type="InterPro" id="IPR036236">
    <property type="entry name" value="Znf_C2H2_sf"/>
</dbReference>
<evidence type="ECO:0000256" key="7">
    <source>
        <dbReference type="ARBA" id="ARBA00023015"/>
    </source>
</evidence>
<dbReference type="FunFam" id="3.30.160.60:FF:000608">
    <property type="entry name" value="zinc finger protein 286A isoform X1"/>
    <property type="match status" value="1"/>
</dbReference>
<dbReference type="FunFam" id="3.30.160.60:FF:001498">
    <property type="entry name" value="Zinc finger protein 404"/>
    <property type="match status" value="1"/>
</dbReference>
<evidence type="ECO:0000256" key="5">
    <source>
        <dbReference type="ARBA" id="ARBA00022771"/>
    </source>
</evidence>
<accession>A0A0V1KJ17</accession>
<keyword evidence="7" id="KW-0805">Transcription regulation</keyword>
<evidence type="ECO:0000256" key="6">
    <source>
        <dbReference type="ARBA" id="ARBA00022833"/>
    </source>
</evidence>
<keyword evidence="4" id="KW-0677">Repeat</keyword>
<evidence type="ECO:0000256" key="11">
    <source>
        <dbReference type="PROSITE-ProRule" id="PRU00042"/>
    </source>
</evidence>
<gene>
    <name evidence="13" type="primary">Zfp120</name>
    <name evidence="13" type="ORF">T02_14997</name>
</gene>
<keyword evidence="3" id="KW-0479">Metal-binding</keyword>
<dbReference type="SMART" id="SM00355">
    <property type="entry name" value="ZnF_C2H2"/>
    <property type="match status" value="1"/>
</dbReference>
<keyword evidence="10" id="KW-0539">Nucleus</keyword>
<dbReference type="GO" id="GO:0005634">
    <property type="term" value="C:nucleus"/>
    <property type="evidence" value="ECO:0007669"/>
    <property type="project" value="UniProtKB-SubCell"/>
</dbReference>
<evidence type="ECO:0000256" key="10">
    <source>
        <dbReference type="ARBA" id="ARBA00023242"/>
    </source>
</evidence>
<keyword evidence="9" id="KW-0804">Transcription</keyword>
<evidence type="ECO:0000256" key="4">
    <source>
        <dbReference type="ARBA" id="ARBA00022737"/>
    </source>
</evidence>
<dbReference type="SUPFAM" id="SSF57667">
    <property type="entry name" value="beta-beta-alpha zinc fingers"/>
    <property type="match status" value="2"/>
</dbReference>
<dbReference type="Pfam" id="PF00096">
    <property type="entry name" value="zf-C2H2"/>
    <property type="match status" value="1"/>
</dbReference>
<reference evidence="13 14" key="1">
    <citation type="submission" date="2015-05" db="EMBL/GenBank/DDBJ databases">
        <title>Evolution of Trichinella species and genotypes.</title>
        <authorList>
            <person name="Korhonen P.K."/>
            <person name="Edoardo P."/>
            <person name="Giuseppe L.R."/>
            <person name="Gasser R.B."/>
        </authorList>
    </citation>
    <scope>NUCLEOTIDE SEQUENCE [LARGE SCALE GENOMIC DNA]</scope>
    <source>
        <strain evidence="13">ISS10</strain>
    </source>
</reference>
<keyword evidence="5 11" id="KW-0863">Zinc-finger</keyword>
<evidence type="ECO:0000256" key="3">
    <source>
        <dbReference type="ARBA" id="ARBA00022723"/>
    </source>
</evidence>
<dbReference type="AlphaFoldDB" id="A0A0V1KJ17"/>
<organism evidence="13 14">
    <name type="scientific">Trichinella nativa</name>
    <dbReference type="NCBI Taxonomy" id="6335"/>
    <lineage>
        <taxon>Eukaryota</taxon>
        <taxon>Metazoa</taxon>
        <taxon>Ecdysozoa</taxon>
        <taxon>Nematoda</taxon>
        <taxon>Enoplea</taxon>
        <taxon>Dorylaimia</taxon>
        <taxon>Trichinellida</taxon>
        <taxon>Trichinellidae</taxon>
        <taxon>Trichinella</taxon>
    </lineage>
</organism>
<protein>
    <submittedName>
        <fullName evidence="13">Zinc finger protein 120</fullName>
    </submittedName>
</protein>
<dbReference type="GO" id="GO:0000981">
    <property type="term" value="F:DNA-binding transcription factor activity, RNA polymerase II-specific"/>
    <property type="evidence" value="ECO:0007669"/>
    <property type="project" value="TreeGrafter"/>
</dbReference>
<evidence type="ECO:0000256" key="1">
    <source>
        <dbReference type="ARBA" id="ARBA00004123"/>
    </source>
</evidence>
<proteinExistence type="inferred from homology"/>
<evidence type="ECO:0000259" key="12">
    <source>
        <dbReference type="PROSITE" id="PS50157"/>
    </source>
</evidence>
<evidence type="ECO:0000256" key="9">
    <source>
        <dbReference type="ARBA" id="ARBA00023163"/>
    </source>
</evidence>
<evidence type="ECO:0000256" key="2">
    <source>
        <dbReference type="ARBA" id="ARBA00006991"/>
    </source>
</evidence>
<dbReference type="GO" id="GO:0000978">
    <property type="term" value="F:RNA polymerase II cis-regulatory region sequence-specific DNA binding"/>
    <property type="evidence" value="ECO:0007669"/>
    <property type="project" value="TreeGrafter"/>
</dbReference>
<comment type="subcellular location">
    <subcellularLocation>
        <location evidence="1">Nucleus</location>
    </subcellularLocation>
</comment>
<dbReference type="PROSITE" id="PS00028">
    <property type="entry name" value="ZINC_FINGER_C2H2_1"/>
    <property type="match status" value="1"/>
</dbReference>
<keyword evidence="8" id="KW-0238">DNA-binding</keyword>
<evidence type="ECO:0000256" key="8">
    <source>
        <dbReference type="ARBA" id="ARBA00023125"/>
    </source>
</evidence>
<keyword evidence="6" id="KW-0862">Zinc</keyword>
<comment type="similarity">
    <text evidence="2">Belongs to the krueppel C2H2-type zinc-finger protein family.</text>
</comment>
<dbReference type="InterPro" id="IPR013087">
    <property type="entry name" value="Znf_C2H2_type"/>
</dbReference>
<evidence type="ECO:0000313" key="14">
    <source>
        <dbReference type="Proteomes" id="UP000054721"/>
    </source>
</evidence>
<dbReference type="Gene3D" id="3.30.160.60">
    <property type="entry name" value="Classic Zinc Finger"/>
    <property type="match status" value="2"/>
</dbReference>
<dbReference type="PROSITE" id="PS50157">
    <property type="entry name" value="ZINC_FINGER_C2H2_2"/>
    <property type="match status" value="2"/>
</dbReference>
<comment type="caution">
    <text evidence="13">The sequence shown here is derived from an EMBL/GenBank/DDBJ whole genome shotgun (WGS) entry which is preliminary data.</text>
</comment>
<dbReference type="PANTHER" id="PTHR23235">
    <property type="entry name" value="KRUEPPEL-LIKE TRANSCRIPTION FACTOR"/>
    <property type="match status" value="1"/>
</dbReference>
<feature type="domain" description="C2H2-type" evidence="12">
    <location>
        <begin position="67"/>
        <end position="94"/>
    </location>
</feature>